<comment type="caution">
    <text evidence="6">The sequence shown here is derived from an EMBL/GenBank/DDBJ whole genome shotgun (WGS) entry which is preliminary data.</text>
</comment>
<accession>A0A2M9C3H5</accession>
<protein>
    <submittedName>
        <fullName evidence="6">Chitodextrinase</fullName>
    </submittedName>
</protein>
<feature type="domain" description="Chitin-binding type-3" evidence="5">
    <location>
        <begin position="1899"/>
        <end position="1942"/>
    </location>
</feature>
<dbReference type="Pfam" id="PF02839">
    <property type="entry name" value="CBM_5_12"/>
    <property type="match status" value="1"/>
</dbReference>
<sequence>MQGKLVSRRLVALAVASVLALSLVTATEMTASAAETSAADTSAATELAGLNRQTIDYVGIPKNATEATALQLIGEQATKAVDPDYTVVARKQGTAALSLTIGSRPLTTIRFDVTNKNDASDTASSSSNATVDVTVGAVDEIRNDNFYLNVGELGNIRDMRIENNATTFTRESDGAVSYDASPNFVLPVDEGGRGSNAYHEWMGELIFATRSADTVDGLDSQPFVEQDTNRTLAQGGSTTALNATLGGAMDQYVRRTADENSITTKFIGGPVDGSGPAPTREVGTVMRGFDATSKFSTDTDDGSLLWEVSVENKSDKVIEFGDIGLPMPWNDRYTSTATSYTERVTSQYFAGLDSGYSYAMRPSGEGNFVLMTPVPESGARIEYVDRWLSTFNSSVNTMRGPGNGSASSIRAWTADGTSTSGNAWQPGLEVQYIHSKNIRQLTGAAYSPDYSSLVLEPGASKTYQLKFHAIRAGDNSPTVSPNTTGNGMQEKEENYRSTLYKTGIIDAMAVPSFQPVINMPTKLDLHYDPAKIKDVELQIQTVDENDPWGDELIPAKKGVAPYNLGDPNRVNNDRGPRTTPEGNPGYVKKITPPTAPVVDEKGESHFVYGLEFDAIGPTSIPVTYKLKVGDTWVEKKTQYDFNVLAELDQATDTHSDFMVNERQYNAPENPTLPQDAWDGAFLDTYLHLDGVDDRMTEGTSVSLGQQWDDWGMDNILSITYENVLNPKENQVQAVEKYLLDFLWNNKNPVTGQGYFIRRTSDEYPADGSGYKITNVFNGINGLDWAGAGGRRFTQSMAWNAFLGMYQVEKAYPNLTGYRASRLDYLRMAYSIYVKVGQSDQGTYGEQNTALMIQALLDEGMNVEAQNVINRIAPSDTATSGKGYNSANVRYPYGSEFVYDNTGEEGIYANDKALITYRPDHTLVKSGDAETKLTMVDMATRAKRGWVPTWYHYADPAFIGGNSWWNFQYTASLAGSIMDDYLRYESDANGFTPEQRALAQRLNYGAKLSNFNSINMGQISSRLIGTTSWRYTTYKGSFGSQNVNDGNGGAESGVDGWQARAQYNGWQSYSGEADLGLFGSLMRISTDVVGQDPVFGLFAYGGLVEKNGAVYTVQPRDGFGKRLNFLDETLYVEFLNDRYKEARVTDDASRLEFDLEHMQAGEHESRLTFTSGMKPGGYRVSVDGVPQPDSGFVVGADGTGKVNVRVADKAIGETSLVVLEQDPTATPAAPTVTTSLNTLGLDKAYVKTPFLLEALATYNGTEPVDYSWEIVNAPEGATPAIENDNAALPSIRFSTDVAGDYEAKVTVTVRGSSPAVRTEEALAFTVSDYDVRVDSVTTDPETVSVSQTGSQTFTANVTGQYLDKSEHGTAVTWSLVNADGKAAGTTLSADGVLTVAANEPLEQLTVRATSKQDDSKFDEATVTVVTPVVNAVAVDQPQSAAQGKSRVLSATVNGDNLTDASKTVTWTLVDADGKAAGTTLTAAGGLTVAADETLTSLKVRATSTLNPDVSGEGTIEITAPPAAQDLTRTAVYSAAQGNIARLTADPNVRQQTNTLDTYYNAATGAGIDRPGILTQYSNAGGWDGILRITDGVKNQAAGSAWNNWGSPYGIESNPVYVVLNWGQPMVVSATRAEFVTDAANASGAATAGTQVPGGAYVEYWDGSAWQRITAMHRPAGATDANPIVGGNFVNDAGSGNNDNYAWANRPNWNIAQFDTPVTTTMLRMRLTQRQTGANNNGIGISEWEVFGEKAAASEYTVTYDLNSGTGTAPAQSPIFAGTKFVAASMPADVVAPSGTAFREWNAAADGSGDSYPAGAVVTQPAGNLTLYAQWVTVEALAKAIDDAKALDEKHYLPSSWSTLAPAISAAEAVLQDANSGRADQAAVDAATAALTDVVSALVRHPDWNAATVYNAGGTVTYQGHVYVAQWYTKGQTPGDPNGSWVELGELVPSAGDGVRAWTASGVYNGGDVVAYNGGVYQAKWYSRNQAPGDPNGAWSELGALVPEAGDGIRAWTATTVYNGGEVVAYGDRTWRAQWYSRNSKPAGGNGAWKDLGAY</sequence>
<feature type="domain" description="Chitin-binding type-3" evidence="5">
    <location>
        <begin position="2007"/>
        <end position="2050"/>
    </location>
</feature>
<dbReference type="Proteomes" id="UP000230161">
    <property type="component" value="Unassembled WGS sequence"/>
</dbReference>
<dbReference type="InterPro" id="IPR036573">
    <property type="entry name" value="CBM_sf_5/12"/>
</dbReference>
<evidence type="ECO:0000256" key="3">
    <source>
        <dbReference type="SAM" id="MobiDB-lite"/>
    </source>
</evidence>
<feature type="chain" id="PRO_5014598548" evidence="4">
    <location>
        <begin position="34"/>
        <end position="2053"/>
    </location>
</feature>
<organism evidence="6 7">
    <name type="scientific">Compostimonas suwonensis</name>
    <dbReference type="NCBI Taxonomy" id="1048394"/>
    <lineage>
        <taxon>Bacteria</taxon>
        <taxon>Bacillati</taxon>
        <taxon>Actinomycetota</taxon>
        <taxon>Actinomycetes</taxon>
        <taxon>Micrococcales</taxon>
        <taxon>Microbacteriaceae</taxon>
        <taxon>Compostimonas</taxon>
    </lineage>
</organism>
<dbReference type="CDD" id="cd12215">
    <property type="entry name" value="ChiC_BD"/>
    <property type="match status" value="3"/>
</dbReference>
<dbReference type="Pfam" id="PF18951">
    <property type="entry name" value="DUF5695"/>
    <property type="match status" value="1"/>
</dbReference>
<feature type="domain" description="Chitin-binding type-3" evidence="5">
    <location>
        <begin position="1953"/>
        <end position="1996"/>
    </location>
</feature>
<dbReference type="InterPro" id="IPR043750">
    <property type="entry name" value="DUF5695"/>
</dbReference>
<reference evidence="6 7" key="1">
    <citation type="submission" date="2017-11" db="EMBL/GenBank/DDBJ databases">
        <title>Genomic Encyclopedia of Archaeal and Bacterial Type Strains, Phase II (KMG-II): From Individual Species to Whole Genera.</title>
        <authorList>
            <person name="Goeker M."/>
        </authorList>
    </citation>
    <scope>NUCLEOTIDE SEQUENCE [LARGE SCALE GENOMIC DNA]</scope>
    <source>
        <strain evidence="6 7">DSM 25625</strain>
    </source>
</reference>
<keyword evidence="4" id="KW-0732">Signal</keyword>
<evidence type="ECO:0000313" key="6">
    <source>
        <dbReference type="EMBL" id="PJJ65093.1"/>
    </source>
</evidence>
<dbReference type="GO" id="GO:0004553">
    <property type="term" value="F:hydrolase activity, hydrolyzing O-glycosyl compounds"/>
    <property type="evidence" value="ECO:0007669"/>
    <property type="project" value="InterPro"/>
</dbReference>
<dbReference type="Pfam" id="PF07554">
    <property type="entry name" value="FIVAR"/>
    <property type="match status" value="1"/>
</dbReference>
<evidence type="ECO:0000256" key="1">
    <source>
        <dbReference type="ARBA" id="ARBA00004196"/>
    </source>
</evidence>
<keyword evidence="7" id="KW-1185">Reference proteome</keyword>
<dbReference type="SUPFAM" id="SSF51055">
    <property type="entry name" value="Carbohydrate binding domain"/>
    <property type="match status" value="3"/>
</dbReference>
<dbReference type="GO" id="GO:0030246">
    <property type="term" value="F:carbohydrate binding"/>
    <property type="evidence" value="ECO:0007669"/>
    <property type="project" value="InterPro"/>
</dbReference>
<dbReference type="InterPro" id="IPR042229">
    <property type="entry name" value="Listeria/Bacterioides_rpt_sf"/>
</dbReference>
<proteinExistence type="predicted"/>
<feature type="signal peptide" evidence="4">
    <location>
        <begin position="1"/>
        <end position="33"/>
    </location>
</feature>
<dbReference type="SMART" id="SM00495">
    <property type="entry name" value="ChtBD3"/>
    <property type="match status" value="3"/>
</dbReference>
<dbReference type="Gene3D" id="2.60.40.4270">
    <property type="entry name" value="Listeria-Bacteroides repeat domain"/>
    <property type="match status" value="1"/>
</dbReference>
<dbReference type="GO" id="GO:0030313">
    <property type="term" value="C:cell envelope"/>
    <property type="evidence" value="ECO:0007669"/>
    <property type="project" value="UniProtKB-SubCell"/>
</dbReference>
<dbReference type="Pfam" id="PF09479">
    <property type="entry name" value="Flg_new"/>
    <property type="match status" value="1"/>
</dbReference>
<name>A0A2M9C3H5_9MICO</name>
<dbReference type="GO" id="GO:0005576">
    <property type="term" value="C:extracellular region"/>
    <property type="evidence" value="ECO:0007669"/>
    <property type="project" value="InterPro"/>
</dbReference>
<dbReference type="InterPro" id="IPR013378">
    <property type="entry name" value="InlB-like_B-rpt"/>
</dbReference>
<dbReference type="InterPro" id="IPR003610">
    <property type="entry name" value="CBM5/12"/>
</dbReference>
<evidence type="ECO:0000259" key="5">
    <source>
        <dbReference type="SMART" id="SM00495"/>
    </source>
</evidence>
<feature type="region of interest" description="Disordered" evidence="3">
    <location>
        <begin position="559"/>
        <end position="587"/>
    </location>
</feature>
<evidence type="ECO:0000256" key="2">
    <source>
        <dbReference type="ARBA" id="ARBA00022801"/>
    </source>
</evidence>
<dbReference type="Gene3D" id="2.10.10.20">
    <property type="entry name" value="Carbohydrate-binding module superfamily 5/12"/>
    <property type="match status" value="3"/>
</dbReference>
<evidence type="ECO:0000256" key="4">
    <source>
        <dbReference type="SAM" id="SignalP"/>
    </source>
</evidence>
<keyword evidence="2" id="KW-0378">Hydrolase</keyword>
<dbReference type="Gene3D" id="1.20.1270.70">
    <property type="entry name" value="Designed single chain three-helix bundle"/>
    <property type="match status" value="1"/>
</dbReference>
<dbReference type="Gene3D" id="2.60.120.260">
    <property type="entry name" value="Galactose-binding domain-like"/>
    <property type="match status" value="1"/>
</dbReference>
<dbReference type="GO" id="GO:0005975">
    <property type="term" value="P:carbohydrate metabolic process"/>
    <property type="evidence" value="ECO:0007669"/>
    <property type="project" value="InterPro"/>
</dbReference>
<comment type="subcellular location">
    <subcellularLocation>
        <location evidence="1">Cell envelope</location>
    </subcellularLocation>
</comment>
<gene>
    <name evidence="6" type="ORF">CLV54_0120</name>
</gene>
<dbReference type="EMBL" id="PGFB01000001">
    <property type="protein sequence ID" value="PJJ65093.1"/>
    <property type="molecule type" value="Genomic_DNA"/>
</dbReference>
<evidence type="ECO:0000313" key="7">
    <source>
        <dbReference type="Proteomes" id="UP000230161"/>
    </source>
</evidence>